<keyword evidence="3" id="KW-1185">Reference proteome</keyword>
<dbReference type="Pfam" id="PF02830">
    <property type="entry name" value="V4R"/>
    <property type="match status" value="1"/>
</dbReference>
<dbReference type="InterPro" id="IPR004096">
    <property type="entry name" value="V4R"/>
</dbReference>
<evidence type="ECO:0000259" key="1">
    <source>
        <dbReference type="SMART" id="SM00989"/>
    </source>
</evidence>
<dbReference type="RefSeq" id="WP_226371492.1">
    <property type="nucleotide sequence ID" value="NZ_JAGIKX010000030.1"/>
</dbReference>
<dbReference type="SMART" id="SM00989">
    <property type="entry name" value="V4R"/>
    <property type="match status" value="1"/>
</dbReference>
<dbReference type="Proteomes" id="UP001519294">
    <property type="component" value="Unassembled WGS sequence"/>
</dbReference>
<accession>A0ABS4SAS7</accession>
<reference evidence="2 3" key="1">
    <citation type="submission" date="2021-03" db="EMBL/GenBank/DDBJ databases">
        <title>Genomic Encyclopedia of Type Strains, Phase IV (KMG-IV): sequencing the most valuable type-strain genomes for metagenomic binning, comparative biology and taxonomic classification.</title>
        <authorList>
            <person name="Goeker M."/>
        </authorList>
    </citation>
    <scope>NUCLEOTIDE SEQUENCE [LARGE SCALE GENOMIC DNA]</scope>
    <source>
        <strain evidence="2 3">DSM 25790</strain>
    </source>
</reference>
<dbReference type="InterPro" id="IPR010523">
    <property type="entry name" value="XylR_N"/>
</dbReference>
<evidence type="ECO:0000313" key="3">
    <source>
        <dbReference type="Proteomes" id="UP001519294"/>
    </source>
</evidence>
<protein>
    <submittedName>
        <fullName evidence="2">Hydrocarbon binding protein</fullName>
    </submittedName>
</protein>
<gene>
    <name evidence="2" type="ORF">J2Z81_002583</name>
</gene>
<evidence type="ECO:0000313" key="2">
    <source>
        <dbReference type="EMBL" id="MBP2258600.1"/>
    </source>
</evidence>
<dbReference type="EMBL" id="JAGIKX010000030">
    <property type="protein sequence ID" value="MBP2258600.1"/>
    <property type="molecule type" value="Genomic_DNA"/>
</dbReference>
<comment type="caution">
    <text evidence="2">The sequence shown here is derived from an EMBL/GenBank/DDBJ whole genome shotgun (WGS) entry which is preliminary data.</text>
</comment>
<organism evidence="2 3">
    <name type="scientific">Virgibacillus alimentarius</name>
    <dbReference type="NCBI Taxonomy" id="698769"/>
    <lineage>
        <taxon>Bacteria</taxon>
        <taxon>Bacillati</taxon>
        <taxon>Bacillota</taxon>
        <taxon>Bacilli</taxon>
        <taxon>Bacillales</taxon>
        <taxon>Bacillaceae</taxon>
        <taxon>Virgibacillus</taxon>
    </lineage>
</organism>
<dbReference type="SUPFAM" id="SSF111126">
    <property type="entry name" value="Ligand-binding domain in the NO signalling and Golgi transport"/>
    <property type="match status" value="1"/>
</dbReference>
<name>A0ABS4SAS7_9BACI</name>
<proteinExistence type="predicted"/>
<dbReference type="Pfam" id="PF06505">
    <property type="entry name" value="XylR_N"/>
    <property type="match status" value="1"/>
</dbReference>
<dbReference type="InterPro" id="IPR024096">
    <property type="entry name" value="NO_sig/Golgi_transp_ligand-bd"/>
</dbReference>
<sequence length="294" mass="33802">MNTHQLVFDNMVRINPQTAMITMNEERVAMFSVEALGVLRRDLISTLGKERAKGFLLRYGWACGEKAAESILSKTNRKSLEELLLAGPSLHTAQGLVKVEADRLEVDDSTLYFSGYWKNSFEAEEHQHHYGSTNEAVCWILEGFASGYLTKVFGKDVLAHEEKCVAKGDAHCSFIAKTKEHCEKVHQAYDRYYKADSLANELDHLYNELETMNQNIIASDKIQEELTNVFLEDKGLTETIGFIANTLKRSIIIDYYKKEIESVFVCEEHKDAYYNWTDKFNYLEEDKKISKHIK</sequence>
<feature type="domain" description="4-vinyl reductase 4VR" evidence="1">
    <location>
        <begin position="116"/>
        <end position="178"/>
    </location>
</feature>
<dbReference type="Gene3D" id="3.30.1380.20">
    <property type="entry name" value="Trafficking protein particle complex subunit 3"/>
    <property type="match status" value="1"/>
</dbReference>